<evidence type="ECO:0000313" key="5">
    <source>
        <dbReference type="Proteomes" id="UP000094236"/>
    </source>
</evidence>
<dbReference type="Gene3D" id="3.20.20.140">
    <property type="entry name" value="Metal-dependent hydrolases"/>
    <property type="match status" value="1"/>
</dbReference>
<accession>A0A1E4TNG6</accession>
<dbReference type="PANTHER" id="PTHR13031">
    <property type="entry name" value="RIBONUCLEASE P SUBUNIT P30"/>
    <property type="match status" value="1"/>
</dbReference>
<evidence type="ECO:0000256" key="3">
    <source>
        <dbReference type="ARBA" id="ARBA00022694"/>
    </source>
</evidence>
<name>A0A1E4TNG6_PACTA</name>
<dbReference type="GO" id="GO:0005655">
    <property type="term" value="C:nucleolar ribonuclease P complex"/>
    <property type="evidence" value="ECO:0007669"/>
    <property type="project" value="EnsemblFungi"/>
</dbReference>
<gene>
    <name evidence="4" type="ORF">PACTADRAFT_51914</name>
</gene>
<dbReference type="GO" id="GO:0004526">
    <property type="term" value="F:ribonuclease P activity"/>
    <property type="evidence" value="ECO:0007669"/>
    <property type="project" value="EnsemblFungi"/>
</dbReference>
<dbReference type="GO" id="GO:0000172">
    <property type="term" value="C:ribonuclease MRP complex"/>
    <property type="evidence" value="ECO:0007669"/>
    <property type="project" value="EnsemblFungi"/>
</dbReference>
<keyword evidence="3" id="KW-0819">tRNA processing</keyword>
<organism evidence="4 5">
    <name type="scientific">Pachysolen tannophilus NRRL Y-2460</name>
    <dbReference type="NCBI Taxonomy" id="669874"/>
    <lineage>
        <taxon>Eukaryota</taxon>
        <taxon>Fungi</taxon>
        <taxon>Dikarya</taxon>
        <taxon>Ascomycota</taxon>
        <taxon>Saccharomycotina</taxon>
        <taxon>Pichiomycetes</taxon>
        <taxon>Pachysolenaceae</taxon>
        <taxon>Pachysolen</taxon>
    </lineage>
</organism>
<dbReference type="GO" id="GO:0003723">
    <property type="term" value="F:RNA binding"/>
    <property type="evidence" value="ECO:0007669"/>
    <property type="project" value="EnsemblFungi"/>
</dbReference>
<comment type="similarity">
    <text evidence="2">Belongs to the eukaryotic/archaeal RNase P protein component 3 family.</text>
</comment>
<dbReference type="GO" id="GO:0034965">
    <property type="term" value="P:intronic box C/D snoRNA processing"/>
    <property type="evidence" value="ECO:0007669"/>
    <property type="project" value="EnsemblFungi"/>
</dbReference>
<evidence type="ECO:0000256" key="2">
    <source>
        <dbReference type="ARBA" id="ARBA00007331"/>
    </source>
</evidence>
<dbReference type="PANTHER" id="PTHR13031:SF0">
    <property type="entry name" value="RIBONUCLEASE P PROTEIN SUBUNIT P30"/>
    <property type="match status" value="1"/>
</dbReference>
<reference evidence="5" key="1">
    <citation type="submission" date="2016-05" db="EMBL/GenBank/DDBJ databases">
        <title>Comparative genomics of biotechnologically important yeasts.</title>
        <authorList>
            <consortium name="DOE Joint Genome Institute"/>
            <person name="Riley R."/>
            <person name="Haridas S."/>
            <person name="Wolfe K.H."/>
            <person name="Lopes M.R."/>
            <person name="Hittinger C.T."/>
            <person name="Goker M."/>
            <person name="Salamov A."/>
            <person name="Wisecaver J."/>
            <person name="Long T.M."/>
            <person name="Aerts A.L."/>
            <person name="Barry K."/>
            <person name="Choi C."/>
            <person name="Clum A."/>
            <person name="Coughlan A.Y."/>
            <person name="Deshpande S."/>
            <person name="Douglass A.P."/>
            <person name="Hanson S.J."/>
            <person name="Klenk H.-P."/>
            <person name="Labutti K."/>
            <person name="Lapidus A."/>
            <person name="Lindquist E."/>
            <person name="Lipzen A."/>
            <person name="Meier-Kolthoff J.P."/>
            <person name="Ohm R.A."/>
            <person name="Otillar R.P."/>
            <person name="Pangilinan J."/>
            <person name="Peng Y."/>
            <person name="Rokas A."/>
            <person name="Rosa C.A."/>
            <person name="Scheuner C."/>
            <person name="Sibirny A.A."/>
            <person name="Slot J.C."/>
            <person name="Stielow J.B."/>
            <person name="Sun H."/>
            <person name="Kurtzman C.P."/>
            <person name="Blackwell M."/>
            <person name="Grigoriev I.V."/>
            <person name="Jeffries T.W."/>
        </authorList>
    </citation>
    <scope>NUCLEOTIDE SEQUENCE [LARGE SCALE GENOMIC DNA]</scope>
    <source>
        <strain evidence="5">NRRL Y-2460</strain>
    </source>
</reference>
<dbReference type="GO" id="GO:0005829">
    <property type="term" value="C:cytosol"/>
    <property type="evidence" value="ECO:0007669"/>
    <property type="project" value="EnsemblFungi"/>
</dbReference>
<dbReference type="GO" id="GO:0000294">
    <property type="term" value="P:nuclear-transcribed mRNA catabolic process, RNase MRP-dependent"/>
    <property type="evidence" value="ECO:0007669"/>
    <property type="project" value="EnsemblFungi"/>
</dbReference>
<dbReference type="Proteomes" id="UP000094236">
    <property type="component" value="Unassembled WGS sequence"/>
</dbReference>
<dbReference type="OrthoDB" id="17948at2759"/>
<keyword evidence="5" id="KW-1185">Reference proteome</keyword>
<dbReference type="STRING" id="669874.A0A1E4TNG6"/>
<dbReference type="GO" id="GO:0000460">
    <property type="term" value="P:maturation of 5.8S rRNA"/>
    <property type="evidence" value="ECO:0007669"/>
    <property type="project" value="EnsemblFungi"/>
</dbReference>
<comment type="subcellular location">
    <subcellularLocation>
        <location evidence="1">Nucleus</location>
    </subcellularLocation>
</comment>
<dbReference type="GO" id="GO:0000171">
    <property type="term" value="F:ribonuclease MRP activity"/>
    <property type="evidence" value="ECO:0007669"/>
    <property type="project" value="EnsemblFungi"/>
</dbReference>
<protein>
    <submittedName>
        <fullName evidence="4">Uncharacterized protein</fullName>
    </submittedName>
</protein>
<dbReference type="AlphaFoldDB" id="A0A1E4TNG6"/>
<dbReference type="SUPFAM" id="SSF89550">
    <property type="entry name" value="PHP domain-like"/>
    <property type="match status" value="1"/>
</dbReference>
<dbReference type="InterPro" id="IPR016195">
    <property type="entry name" value="Pol/histidinol_Pase-like"/>
</dbReference>
<dbReference type="InterPro" id="IPR002738">
    <property type="entry name" value="RNase_P_p30"/>
</dbReference>
<evidence type="ECO:0000256" key="1">
    <source>
        <dbReference type="ARBA" id="ARBA00004123"/>
    </source>
</evidence>
<proteinExistence type="inferred from homology"/>
<sequence length="320" mass="36764">MLCDLNVPWPVNDYETKPTLDQLNTLKLIILTLDELNYTHIAINLTIPQNLKLANNKINVNPIDLKLLNLPRWKGSINDQGHDHDSTGSGSFKNIQKIFKRLTISIEEPSKCSLLSKLNNFNSVFDVISIQPLSEKALLLAVTNLDIDLISFKFDEKLPCFLKHKLICSAIEKGIKFEISYNSLLSDNNYIKRQFFTNTLSLIRSSRSRGLIISSGAKSFLELRSLFDITNLIILLGMNHNDCKLSMTDIPGKVILNGRLRYKSYKQIVTIDEFSNILNNEIEEENNNREDSNLFIKDNDKKRKSYLNNVMEREKKKLKN</sequence>
<evidence type="ECO:0000313" key="4">
    <source>
        <dbReference type="EMBL" id="ODV93305.1"/>
    </source>
</evidence>
<dbReference type="EMBL" id="KV454018">
    <property type="protein sequence ID" value="ODV93305.1"/>
    <property type="molecule type" value="Genomic_DNA"/>
</dbReference>
<dbReference type="Pfam" id="PF01876">
    <property type="entry name" value="RNase_P_p30"/>
    <property type="match status" value="1"/>
</dbReference>
<dbReference type="GO" id="GO:0001682">
    <property type="term" value="P:tRNA 5'-leader removal"/>
    <property type="evidence" value="ECO:0007669"/>
    <property type="project" value="EnsemblFungi"/>
</dbReference>